<organism evidence="2 3">
    <name type="scientific">Aeromicrobium ginsengisoli</name>
    <dbReference type="NCBI Taxonomy" id="363867"/>
    <lineage>
        <taxon>Bacteria</taxon>
        <taxon>Bacillati</taxon>
        <taxon>Actinomycetota</taxon>
        <taxon>Actinomycetes</taxon>
        <taxon>Propionibacteriales</taxon>
        <taxon>Nocardioidaceae</taxon>
        <taxon>Aeromicrobium</taxon>
    </lineage>
</organism>
<evidence type="ECO:0000256" key="1">
    <source>
        <dbReference type="SAM" id="MobiDB-lite"/>
    </source>
</evidence>
<dbReference type="Proteomes" id="UP000380867">
    <property type="component" value="Unassembled WGS sequence"/>
</dbReference>
<dbReference type="OrthoDB" id="6024794at2"/>
<accession>A0A5M4FEX1</accession>
<evidence type="ECO:0000313" key="3">
    <source>
        <dbReference type="Proteomes" id="UP000380867"/>
    </source>
</evidence>
<protein>
    <submittedName>
        <fullName evidence="2">SRPBCC family protein</fullName>
    </submittedName>
</protein>
<reference evidence="2" key="1">
    <citation type="submission" date="2019-09" db="EMBL/GenBank/DDBJ databases">
        <authorList>
            <person name="Li J."/>
        </authorList>
    </citation>
    <scope>NUCLEOTIDE SEQUENCE [LARGE SCALE GENOMIC DNA]</scope>
    <source>
        <strain evidence="2">JCM 14732</strain>
    </source>
</reference>
<gene>
    <name evidence="2" type="ORF">ESP70_010445</name>
</gene>
<comment type="caution">
    <text evidence="2">The sequence shown here is derived from an EMBL/GenBank/DDBJ whole genome shotgun (WGS) entry which is preliminary data.</text>
</comment>
<dbReference type="InterPro" id="IPR019587">
    <property type="entry name" value="Polyketide_cyclase/dehydratase"/>
</dbReference>
<dbReference type="SUPFAM" id="SSF55961">
    <property type="entry name" value="Bet v1-like"/>
    <property type="match status" value="1"/>
</dbReference>
<sequence>MKNRSRSGGAAEVSLGQQTASRTEGTAVPRSFASAVIDAPPSVVWDFVKNFNGTPLYLDLVAESVITDGQSVDLLGCERVITLTDGRVVKETLVARDDIARSLTYHLTEGPFPFSNYYSTMRVTLISDTGGSFVDWSSVYDCDAVDAEANDHLLADQIYGAGLSQIKSRFVPTRTHA</sequence>
<evidence type="ECO:0000313" key="2">
    <source>
        <dbReference type="EMBL" id="KAA1397759.1"/>
    </source>
</evidence>
<proteinExistence type="predicted"/>
<dbReference type="AlphaFoldDB" id="A0A5M4FEX1"/>
<dbReference type="Pfam" id="PF10604">
    <property type="entry name" value="Polyketide_cyc2"/>
    <property type="match status" value="1"/>
</dbReference>
<dbReference type="Gene3D" id="3.30.530.20">
    <property type="match status" value="1"/>
</dbReference>
<dbReference type="PANTHER" id="PTHR39332">
    <property type="entry name" value="BLL4707 PROTEIN"/>
    <property type="match status" value="1"/>
</dbReference>
<dbReference type="InterPro" id="IPR023393">
    <property type="entry name" value="START-like_dom_sf"/>
</dbReference>
<dbReference type="PANTHER" id="PTHR39332:SF7">
    <property type="entry name" value="SRPBCC FAMILY PROTEIN"/>
    <property type="match status" value="1"/>
</dbReference>
<dbReference type="CDD" id="cd07821">
    <property type="entry name" value="PYR_PYL_RCAR_like"/>
    <property type="match status" value="1"/>
</dbReference>
<name>A0A5M4FEX1_9ACTN</name>
<keyword evidence="3" id="KW-1185">Reference proteome</keyword>
<feature type="region of interest" description="Disordered" evidence="1">
    <location>
        <begin position="1"/>
        <end position="26"/>
    </location>
</feature>
<dbReference type="EMBL" id="SDPQ02000002">
    <property type="protein sequence ID" value="KAA1397759.1"/>
    <property type="molecule type" value="Genomic_DNA"/>
</dbReference>
<feature type="compositionally biased region" description="Polar residues" evidence="1">
    <location>
        <begin position="15"/>
        <end position="24"/>
    </location>
</feature>